<keyword evidence="1" id="KW-0175">Coiled coil</keyword>
<evidence type="ECO:0000256" key="1">
    <source>
        <dbReference type="SAM" id="Coils"/>
    </source>
</evidence>
<organism evidence="2 3">
    <name type="scientific">Holospora obtusa F1</name>
    <dbReference type="NCBI Taxonomy" id="1399147"/>
    <lineage>
        <taxon>Bacteria</taxon>
        <taxon>Pseudomonadati</taxon>
        <taxon>Pseudomonadota</taxon>
        <taxon>Alphaproteobacteria</taxon>
        <taxon>Holosporales</taxon>
        <taxon>Holosporaceae</taxon>
        <taxon>Holospora</taxon>
    </lineage>
</organism>
<gene>
    <name evidence="2" type="ORF">P618_200112</name>
</gene>
<proteinExistence type="predicted"/>
<name>W6TFC4_HOLOB</name>
<evidence type="ECO:0000313" key="3">
    <source>
        <dbReference type="Proteomes" id="UP000019112"/>
    </source>
</evidence>
<evidence type="ECO:0000313" key="2">
    <source>
        <dbReference type="EMBL" id="ETZ07689.1"/>
    </source>
</evidence>
<comment type="caution">
    <text evidence="2">The sequence shown here is derived from an EMBL/GenBank/DDBJ whole genome shotgun (WGS) entry which is preliminary data.</text>
</comment>
<sequence>MKIKIINIFFLMFFVNRGFSVKKSEIDSALNQLKDLRVISLEKSFRNLKILLSVKDKKRAKKLLKQTKLSKLCEKINSCFSEEIVIQMISMFFDKKNHQDLAKSVLKMFIKNLSDQNLILYTKTILSKRHQNQALKNVTEANNDDQSNRAFLDVFSPERANKAFDALDLSKFNNINTANVLNDLLSCILSPDNDPELANKAFDVVYLNKSNKINADDVLDVLSDSQSLIFSADNNAESQNKLVENLGLDQSNKINADDVLDVLSDSPSLIFSSDNNAESQNKLVENLGLDQSNKINADDVLDVLSDSPSLIFSSDNNAESQNKLVENFDFLKKCDFLKFDFSQMFKLDGVHKINRIDNEGGKYYDLSYIAGPIFSSKSNHELARRAYKTLILPQLGQISDDYYLDLMKNILNTENNLSLCEEAFNALDLEKLNQVDDDGLADIICGVLEGRNIHLGIKVLNACDLQRVRRFCDKNFAEVVASFLDCERDCVLAKKVQEFLDLSKLSKIDDDFFFIVIKKSLDSRNVENNPERVKTILNIINLEKRGSTLDDSIFSEIIKKILFANNNPVLAEKALDDLDLKKRASEFQGDNFFNLLQKVLSANNNPVLAGKALDDLDLKKRASKFQGNDFFNLLKKILSLKDVSTLAEKALDDLDLKKRASEFQGDDFFDLVQNVLSLKNNETSEIKKLSKTVKIQREENEHLFLKEYMKKISSENNNPVLAEKALDDLDLKKRVSTCDDKRFSHLVEIVLCSKNSPRLAKKALNNLNLKKRSGELSSDDFSILIQKILSEVNNLELAKNALGAINLEKRIKNSPDNLAKIVQDITFVNSISMLDISLFHHSKFIPKLHPTLIKEVFRIVNVGKNVLNCSDTARELLIKTLVNWNHSASLKVLNELEPSAFIMNDTFKTAKFHQEIFNSVLNLDSTEKLTTLFSKIDKDDILTVIKSVFDKASSQQISFFIRQYMSIDESFDDTCAMLCAKISDSNTIKRVFFDLKETLKLEDIEKVKQKILSLNFVKFALDKEENLAHSDGQEVIGNLGTDVGMYAWWELRYCLEHSEQEAQKMVLEKIDAFQKAGSRFITSDTEKFFFESGISYVLKNINHYLHLALLSTPLEHLTETFVVRAFRSDLFKVFSKKEDQKEGFNFLKVTEDNDKEWKQDYPNLISADVSLDEKAEKEYARVRSASFARLVRDALTKKLSANLCDCNRLTNALSKNINKWSKFFVVFEGNETEKQKSDFLPYLPLVHFYEDAVRSGNQKSFLEKAESVEGALSLADPQDAMEKIENLKNSLNNLTDELTKIIINNEYQDPDETIQKLRLRIDSNVQKLTHDSLKESEKIEIYEILKTETKELIKEVKSKGIWWRCPLGIRTDALNTIAKMHGKDLDLQPISCEK</sequence>
<dbReference type="Proteomes" id="UP000019112">
    <property type="component" value="Unassembled WGS sequence"/>
</dbReference>
<feature type="coiled-coil region" evidence="1">
    <location>
        <begin position="1277"/>
        <end position="1304"/>
    </location>
</feature>
<evidence type="ECO:0008006" key="4">
    <source>
        <dbReference type="Google" id="ProtNLM"/>
    </source>
</evidence>
<reference evidence="2 3" key="1">
    <citation type="journal article" date="2014" name="FEMS Microbiol. Lett.">
        <title>Draft genome sequences of three Holospora species (Holospora obtusa, Holospora undulata, and Holospora elegans), endonuclear symbiotic bacteria of the ciliate Paramecium caudatum.</title>
        <authorList>
            <person name="Dohra H."/>
            <person name="Tanaka K."/>
            <person name="Suzuki T."/>
            <person name="Fujishima M."/>
            <person name="Suzuki H."/>
        </authorList>
    </citation>
    <scope>NUCLEOTIDE SEQUENCE [LARGE SCALE GENOMIC DNA]</scope>
    <source>
        <strain evidence="2 3">F1</strain>
    </source>
</reference>
<dbReference type="EMBL" id="AWTR02000013">
    <property type="protein sequence ID" value="ETZ07689.1"/>
    <property type="molecule type" value="Genomic_DNA"/>
</dbReference>
<dbReference type="SUPFAM" id="SSF47473">
    <property type="entry name" value="EF-hand"/>
    <property type="match status" value="1"/>
</dbReference>
<accession>W6TFC4</accession>
<dbReference type="InterPro" id="IPR011992">
    <property type="entry name" value="EF-hand-dom_pair"/>
</dbReference>
<keyword evidence="3" id="KW-1185">Reference proteome</keyword>
<protein>
    <recommendedName>
        <fullName evidence="4">EF-hand domain-containing protein</fullName>
    </recommendedName>
</protein>